<feature type="domain" description="Cation-transporting P-type ATPase N-terminal" evidence="11">
    <location>
        <begin position="22"/>
        <end position="90"/>
    </location>
</feature>
<keyword evidence="4" id="KW-0812">Transmembrane</keyword>
<keyword evidence="9" id="KW-1133">Transmembrane helix</keyword>
<accession>A0A067H0Z8</accession>
<dbReference type="Pfam" id="PF00690">
    <property type="entry name" value="Cation_ATPase_N"/>
    <property type="match status" value="1"/>
</dbReference>
<dbReference type="InterPro" id="IPR008250">
    <property type="entry name" value="ATPase_P-typ_transduc_dom_A_sf"/>
</dbReference>
<keyword evidence="8" id="KW-0460">Magnesium</keyword>
<dbReference type="Gene3D" id="3.40.1110.10">
    <property type="entry name" value="Calcium-transporting ATPase, cytoplasmic domain N"/>
    <property type="match status" value="1"/>
</dbReference>
<dbReference type="Proteomes" id="UP000027120">
    <property type="component" value="Unassembled WGS sequence"/>
</dbReference>
<evidence type="ECO:0000256" key="10">
    <source>
        <dbReference type="ARBA" id="ARBA00023136"/>
    </source>
</evidence>
<evidence type="ECO:0000256" key="4">
    <source>
        <dbReference type="ARBA" id="ARBA00022692"/>
    </source>
</evidence>
<comment type="subcellular location">
    <subcellularLocation>
        <location evidence="1">Membrane</location>
        <topology evidence="1">Multi-pass membrane protein</topology>
    </subcellularLocation>
</comment>
<dbReference type="SUPFAM" id="SSF81660">
    <property type="entry name" value="Metal cation-transporting ATPase, ATP-binding domain N"/>
    <property type="match status" value="1"/>
</dbReference>
<keyword evidence="7" id="KW-0067">ATP-binding</keyword>
<evidence type="ECO:0000256" key="7">
    <source>
        <dbReference type="ARBA" id="ARBA00022840"/>
    </source>
</evidence>
<dbReference type="Gene3D" id="1.20.1110.10">
    <property type="entry name" value="Calcium-transporting ATPase, transmembrane domain"/>
    <property type="match status" value="2"/>
</dbReference>
<organism evidence="12 13">
    <name type="scientific">Citrus sinensis</name>
    <name type="common">Sweet orange</name>
    <name type="synonym">Citrus aurantium var. sinensis</name>
    <dbReference type="NCBI Taxonomy" id="2711"/>
    <lineage>
        <taxon>Eukaryota</taxon>
        <taxon>Viridiplantae</taxon>
        <taxon>Streptophyta</taxon>
        <taxon>Embryophyta</taxon>
        <taxon>Tracheophyta</taxon>
        <taxon>Spermatophyta</taxon>
        <taxon>Magnoliopsida</taxon>
        <taxon>eudicotyledons</taxon>
        <taxon>Gunneridae</taxon>
        <taxon>Pentapetalae</taxon>
        <taxon>rosids</taxon>
        <taxon>malvids</taxon>
        <taxon>Sapindales</taxon>
        <taxon>Rutaceae</taxon>
        <taxon>Aurantioideae</taxon>
        <taxon>Citrus</taxon>
    </lineage>
</organism>
<dbReference type="GO" id="GO:0016020">
    <property type="term" value="C:membrane"/>
    <property type="evidence" value="ECO:0007669"/>
    <property type="project" value="UniProtKB-SubCell"/>
</dbReference>
<reference evidence="12 13" key="1">
    <citation type="submission" date="2014-04" db="EMBL/GenBank/DDBJ databases">
        <authorList>
            <consortium name="International Citrus Genome Consortium"/>
            <person name="Gmitter F."/>
            <person name="Chen C."/>
            <person name="Farmerie W."/>
            <person name="Harkins T."/>
            <person name="Desany B."/>
            <person name="Mohiuddin M."/>
            <person name="Kodira C."/>
            <person name="Borodovsky M."/>
            <person name="Lomsadze A."/>
            <person name="Burns P."/>
            <person name="Jenkins J."/>
            <person name="Prochnik S."/>
            <person name="Shu S."/>
            <person name="Chapman J."/>
            <person name="Pitluck S."/>
            <person name="Schmutz J."/>
            <person name="Rokhsar D."/>
        </authorList>
    </citation>
    <scope>NUCLEOTIDE SEQUENCE</scope>
</reference>
<dbReference type="GO" id="GO:0016887">
    <property type="term" value="F:ATP hydrolysis activity"/>
    <property type="evidence" value="ECO:0007669"/>
    <property type="project" value="InterPro"/>
</dbReference>
<evidence type="ECO:0000313" key="13">
    <source>
        <dbReference type="Proteomes" id="UP000027120"/>
    </source>
</evidence>
<dbReference type="Pfam" id="PF00122">
    <property type="entry name" value="E1-E2_ATPase"/>
    <property type="match status" value="1"/>
</dbReference>
<name>A0A067H0Z8_CITSI</name>
<evidence type="ECO:0000256" key="9">
    <source>
        <dbReference type="ARBA" id="ARBA00022989"/>
    </source>
</evidence>
<dbReference type="SUPFAM" id="SSF56784">
    <property type="entry name" value="HAD-like"/>
    <property type="match status" value="1"/>
</dbReference>
<dbReference type="FunFam" id="3.40.50.1000:FF:000211">
    <property type="entry name" value="Plasma membrane ATPase"/>
    <property type="match status" value="1"/>
</dbReference>
<dbReference type="STRING" id="2711.A0A067H0Z8"/>
<evidence type="ECO:0000259" key="11">
    <source>
        <dbReference type="SMART" id="SM00831"/>
    </source>
</evidence>
<keyword evidence="10" id="KW-0472">Membrane</keyword>
<dbReference type="SMR" id="A0A067H0Z8"/>
<dbReference type="SMART" id="SM00831">
    <property type="entry name" value="Cation_ATPase_N"/>
    <property type="match status" value="1"/>
</dbReference>
<dbReference type="InterPro" id="IPR004014">
    <property type="entry name" value="ATPase_P-typ_cation-transptr_N"/>
</dbReference>
<dbReference type="InterPro" id="IPR001757">
    <property type="entry name" value="P_typ_ATPase"/>
</dbReference>
<keyword evidence="5" id="KW-0479">Metal-binding</keyword>
<dbReference type="FunFam" id="2.70.150.10:FF:000004">
    <property type="entry name" value="Plasma membrane ATPase"/>
    <property type="match status" value="1"/>
</dbReference>
<evidence type="ECO:0000256" key="8">
    <source>
        <dbReference type="ARBA" id="ARBA00022842"/>
    </source>
</evidence>
<proteinExistence type="inferred from homology"/>
<dbReference type="PANTHER" id="PTHR42861">
    <property type="entry name" value="CALCIUM-TRANSPORTING ATPASE"/>
    <property type="match status" value="1"/>
</dbReference>
<dbReference type="PROSITE" id="PS00154">
    <property type="entry name" value="ATPASE_E1_E2"/>
    <property type="match status" value="1"/>
</dbReference>
<evidence type="ECO:0000256" key="6">
    <source>
        <dbReference type="ARBA" id="ARBA00022741"/>
    </source>
</evidence>
<dbReference type="PRINTS" id="PR00120">
    <property type="entry name" value="HATPASE"/>
</dbReference>
<evidence type="ECO:0000256" key="2">
    <source>
        <dbReference type="ARBA" id="ARBA00008804"/>
    </source>
</evidence>
<dbReference type="Gene3D" id="3.40.50.1000">
    <property type="entry name" value="HAD superfamily/HAD-like"/>
    <property type="match status" value="1"/>
</dbReference>
<dbReference type="GO" id="GO:0046872">
    <property type="term" value="F:metal ion binding"/>
    <property type="evidence" value="ECO:0007669"/>
    <property type="project" value="UniProtKB-KW"/>
</dbReference>
<dbReference type="EMBL" id="KK784873">
    <property type="protein sequence ID" value="KDO85534.1"/>
    <property type="molecule type" value="Genomic_DNA"/>
</dbReference>
<dbReference type="InterPro" id="IPR023299">
    <property type="entry name" value="ATPase_P-typ_cyto_dom_N"/>
</dbReference>
<keyword evidence="13" id="KW-1185">Reference proteome</keyword>
<evidence type="ECO:0000313" key="12">
    <source>
        <dbReference type="EMBL" id="KDO85534.1"/>
    </source>
</evidence>
<dbReference type="Gene3D" id="2.70.150.10">
    <property type="entry name" value="Calcium-transporting ATPase, cytoplasmic transduction domain A"/>
    <property type="match status" value="1"/>
</dbReference>
<dbReference type="AlphaFoldDB" id="A0A067H0Z8"/>
<feature type="non-terminal residue" evidence="12">
    <location>
        <position position="478"/>
    </location>
</feature>
<dbReference type="InterPro" id="IPR023298">
    <property type="entry name" value="ATPase_P-typ_TM_dom_sf"/>
</dbReference>
<evidence type="ECO:0000256" key="1">
    <source>
        <dbReference type="ARBA" id="ARBA00004141"/>
    </source>
</evidence>
<dbReference type="InterPro" id="IPR059000">
    <property type="entry name" value="ATPase_P-type_domA"/>
</dbReference>
<dbReference type="GO" id="GO:0005524">
    <property type="term" value="F:ATP binding"/>
    <property type="evidence" value="ECO:0007669"/>
    <property type="project" value="UniProtKB-KW"/>
</dbReference>
<evidence type="ECO:0000256" key="3">
    <source>
        <dbReference type="ARBA" id="ARBA00022553"/>
    </source>
</evidence>
<keyword evidence="6" id="KW-0547">Nucleotide-binding</keyword>
<dbReference type="InterPro" id="IPR036412">
    <property type="entry name" value="HAD-like_sf"/>
</dbReference>
<evidence type="ECO:0000256" key="5">
    <source>
        <dbReference type="ARBA" id="ARBA00022723"/>
    </source>
</evidence>
<dbReference type="SUPFAM" id="SSF81653">
    <property type="entry name" value="Calcium ATPase, transduction domain A"/>
    <property type="match status" value="1"/>
</dbReference>
<protein>
    <recommendedName>
        <fullName evidence="11">Cation-transporting P-type ATPase N-terminal domain-containing protein</fullName>
    </recommendedName>
</protein>
<dbReference type="SUPFAM" id="SSF81665">
    <property type="entry name" value="Calcium ATPase, transmembrane domain M"/>
    <property type="match status" value="1"/>
</dbReference>
<comment type="similarity">
    <text evidence="2">Belongs to the cation transport ATPase (P-type) (TC 3.A.3) family. Type IIIA subfamily.</text>
</comment>
<sequence length="478" mass="52177">MLIDLSASFIHSINCTSLHQQVLLDIPIEEVFENLKCLTSDDVKERLNLFGYNRLEGKKESKILKYLGCMCNPLSWVMEAAAIMAIALAHGGGKDPDYHDFIGIVIIINSTTSFKEENNAGNAAAALMAQSYLRDGRWNEEDAAEMVPGDIISIKLGEIVSADARLVEGDPLKIDRFQFCLWSALTGESLPVTKNPGDGVYSGSTCKQGEIAAVVIANCNGHLHLIQSAITKRMTAIEEMAGMDVLCSDKTGTLTLNKLTDMVVLMAARASTLENQVAIDGAIVSMLAGPKKARVHFLLFNPTDKRAAITYVDGAGIMHRVSKGAPEQILHLAHKEIEKKVHGIIDKFAECGLRSLAVAWQVINLCRKRGTKDNPGGPWEFVGLLPLFDPPHHDSAETISDQIAIAKETGRKLGMGTNMYLSSSLLRESKDETNSALPIDELIEKADGFAGLFPEHKYEIVRRLHDRKHISGMTGDGT</sequence>
<keyword evidence="3" id="KW-0597">Phosphoprotein</keyword>
<dbReference type="InterPro" id="IPR023214">
    <property type="entry name" value="HAD_sf"/>
</dbReference>
<dbReference type="InterPro" id="IPR018303">
    <property type="entry name" value="ATPase_P-typ_P_site"/>
</dbReference>
<gene>
    <name evidence="12" type="ORF">CISIN_1g036987mg</name>
</gene>